<reference evidence="1" key="1">
    <citation type="submission" date="2021-06" db="EMBL/GenBank/DDBJ databases">
        <authorList>
            <person name="Kallberg Y."/>
            <person name="Tangrot J."/>
            <person name="Rosling A."/>
        </authorList>
    </citation>
    <scope>NUCLEOTIDE SEQUENCE</scope>
    <source>
        <strain evidence="1">BR232B</strain>
    </source>
</reference>
<evidence type="ECO:0000313" key="1">
    <source>
        <dbReference type="EMBL" id="CAG8651939.1"/>
    </source>
</evidence>
<feature type="non-terminal residue" evidence="1">
    <location>
        <position position="86"/>
    </location>
</feature>
<evidence type="ECO:0000313" key="2">
    <source>
        <dbReference type="Proteomes" id="UP000789739"/>
    </source>
</evidence>
<dbReference type="AlphaFoldDB" id="A0A9N9DXQ5"/>
<proteinExistence type="predicted"/>
<keyword evidence="2" id="KW-1185">Reference proteome</keyword>
<comment type="caution">
    <text evidence="1">The sequence shown here is derived from an EMBL/GenBank/DDBJ whole genome shotgun (WGS) entry which is preliminary data.</text>
</comment>
<protein>
    <submittedName>
        <fullName evidence="1">7427_t:CDS:1</fullName>
    </submittedName>
</protein>
<gene>
    <name evidence="1" type="ORF">PBRASI_LOCUS10310</name>
</gene>
<organism evidence="1 2">
    <name type="scientific">Paraglomus brasilianum</name>
    <dbReference type="NCBI Taxonomy" id="144538"/>
    <lineage>
        <taxon>Eukaryota</taxon>
        <taxon>Fungi</taxon>
        <taxon>Fungi incertae sedis</taxon>
        <taxon>Mucoromycota</taxon>
        <taxon>Glomeromycotina</taxon>
        <taxon>Glomeromycetes</taxon>
        <taxon>Paraglomerales</taxon>
        <taxon>Paraglomeraceae</taxon>
        <taxon>Paraglomus</taxon>
    </lineage>
</organism>
<accession>A0A9N9DXQ5</accession>
<dbReference type="Proteomes" id="UP000789739">
    <property type="component" value="Unassembled WGS sequence"/>
</dbReference>
<dbReference type="EMBL" id="CAJVPI010002948">
    <property type="protein sequence ID" value="CAG8651939.1"/>
    <property type="molecule type" value="Genomic_DNA"/>
</dbReference>
<name>A0A9N9DXQ5_9GLOM</name>
<sequence length="86" mass="9920">EDIGNDDNIQHLIDRLPISDPLTDQFIQIENELHPQEIPTDQEIIDMVKYPDEPDEPDKPDEPEEQTLIVKSGEAVHRVDNSLSEY</sequence>